<reference evidence="6 7" key="1">
    <citation type="submission" date="2020-06" db="EMBL/GenBank/DDBJ databases">
        <title>Transcriptomic and genomic resources for Thalictrum thalictroides and T. hernandezii: Facilitating candidate gene discovery in an emerging model plant lineage.</title>
        <authorList>
            <person name="Arias T."/>
            <person name="Riano-Pachon D.M."/>
            <person name="Di Stilio V.S."/>
        </authorList>
    </citation>
    <scope>NUCLEOTIDE SEQUENCE [LARGE SCALE GENOMIC DNA]</scope>
    <source>
        <strain evidence="7">cv. WT478/WT964</strain>
        <tissue evidence="6">Leaves</tissue>
    </source>
</reference>
<keyword evidence="3" id="KW-0328">Glycosyltransferase</keyword>
<accession>A0A7J6W8E1</accession>
<evidence type="ECO:0000313" key="7">
    <source>
        <dbReference type="Proteomes" id="UP000554482"/>
    </source>
</evidence>
<evidence type="ECO:0000313" key="6">
    <source>
        <dbReference type="EMBL" id="KAF5192635.1"/>
    </source>
</evidence>
<evidence type="ECO:0000256" key="1">
    <source>
        <dbReference type="ARBA" id="ARBA00009995"/>
    </source>
</evidence>
<feature type="region of interest" description="Disordered" evidence="5">
    <location>
        <begin position="94"/>
        <end position="119"/>
    </location>
</feature>
<sequence>MMIEPFTDLLSEHLNGPDPPNCAIIDVMIPWAHQPCKQFNIPTISFFTSSACSASVEFAIDKLSPDNLTAGDLLPRLPEFIRVSLTDMIHWAPPPHHHSQLEPMSGPPPRSGPGRQPSWVSETESSIALLINTWDDLERPCVDYLRKEVKKPIFCVGPLLPEEFSKTVGSTVQDSVMRSKRDQSTYSEKEINEWLDTKPRGSVIYVAFGSEVGPSKDELADLAVALDECNRPFIWVIQSGPNRHGPRPSRGPHGGPTRPPKSTNMDMDLDGFVERVKGRGLILCGWAPQLLILSHSSTGGFISHGGWNSTLEAILRGVPLLTWPIRGDQHYNAKLIMEHFKVGLIIKGDDNQIEGFKKDDILQGIEKLMVDENIRKHANLLANMFEHELSGSYKASLDAFNSFMNQIEIAREK</sequence>
<keyword evidence="7" id="KW-1185">Reference proteome</keyword>
<evidence type="ECO:0000256" key="2">
    <source>
        <dbReference type="ARBA" id="ARBA00022679"/>
    </source>
</evidence>
<keyword evidence="2 3" id="KW-0808">Transferase</keyword>
<comment type="caution">
    <text evidence="6">The sequence shown here is derived from an EMBL/GenBank/DDBJ whole genome shotgun (WGS) entry which is preliminary data.</text>
</comment>
<dbReference type="PANTHER" id="PTHR48047:SF131">
    <property type="entry name" value="GLYCOSYLTRANSFERASE"/>
    <property type="match status" value="1"/>
</dbReference>
<dbReference type="CDD" id="cd03784">
    <property type="entry name" value="GT1_Gtf-like"/>
    <property type="match status" value="1"/>
</dbReference>
<dbReference type="PROSITE" id="PS00375">
    <property type="entry name" value="UDPGT"/>
    <property type="match status" value="1"/>
</dbReference>
<dbReference type="InterPro" id="IPR002213">
    <property type="entry name" value="UDP_glucos_trans"/>
</dbReference>
<protein>
    <recommendedName>
        <fullName evidence="4">Glycosyltransferase</fullName>
        <ecNumber evidence="4">2.4.1.-</ecNumber>
    </recommendedName>
</protein>
<feature type="region of interest" description="Disordered" evidence="5">
    <location>
        <begin position="238"/>
        <end position="264"/>
    </location>
</feature>
<evidence type="ECO:0000256" key="4">
    <source>
        <dbReference type="RuleBase" id="RU362057"/>
    </source>
</evidence>
<dbReference type="Pfam" id="PF00201">
    <property type="entry name" value="UDPGT"/>
    <property type="match status" value="1"/>
</dbReference>
<comment type="similarity">
    <text evidence="1 3">Belongs to the UDP-glycosyltransferase family.</text>
</comment>
<name>A0A7J6W8E1_THATH</name>
<dbReference type="FunFam" id="3.40.50.2000:FF:000060">
    <property type="entry name" value="Glycosyltransferase"/>
    <property type="match status" value="1"/>
</dbReference>
<dbReference type="GO" id="GO:0035251">
    <property type="term" value="F:UDP-glucosyltransferase activity"/>
    <property type="evidence" value="ECO:0007669"/>
    <property type="project" value="TreeGrafter"/>
</dbReference>
<dbReference type="EMBL" id="JABWDY010021127">
    <property type="protein sequence ID" value="KAF5192635.1"/>
    <property type="molecule type" value="Genomic_DNA"/>
</dbReference>
<dbReference type="InterPro" id="IPR035595">
    <property type="entry name" value="UDP_glycos_trans_CS"/>
</dbReference>
<dbReference type="Proteomes" id="UP000554482">
    <property type="component" value="Unassembled WGS sequence"/>
</dbReference>
<evidence type="ECO:0000256" key="3">
    <source>
        <dbReference type="RuleBase" id="RU003718"/>
    </source>
</evidence>
<gene>
    <name evidence="6" type="ORF">FRX31_017776</name>
</gene>
<evidence type="ECO:0000256" key="5">
    <source>
        <dbReference type="SAM" id="MobiDB-lite"/>
    </source>
</evidence>
<organism evidence="6 7">
    <name type="scientific">Thalictrum thalictroides</name>
    <name type="common">Rue-anemone</name>
    <name type="synonym">Anemone thalictroides</name>
    <dbReference type="NCBI Taxonomy" id="46969"/>
    <lineage>
        <taxon>Eukaryota</taxon>
        <taxon>Viridiplantae</taxon>
        <taxon>Streptophyta</taxon>
        <taxon>Embryophyta</taxon>
        <taxon>Tracheophyta</taxon>
        <taxon>Spermatophyta</taxon>
        <taxon>Magnoliopsida</taxon>
        <taxon>Ranunculales</taxon>
        <taxon>Ranunculaceae</taxon>
        <taxon>Thalictroideae</taxon>
        <taxon>Thalictrum</taxon>
    </lineage>
</organism>
<proteinExistence type="inferred from homology"/>
<dbReference type="SUPFAM" id="SSF53756">
    <property type="entry name" value="UDP-Glycosyltransferase/glycogen phosphorylase"/>
    <property type="match status" value="1"/>
</dbReference>
<dbReference type="PANTHER" id="PTHR48047">
    <property type="entry name" value="GLYCOSYLTRANSFERASE"/>
    <property type="match status" value="1"/>
</dbReference>
<dbReference type="Gene3D" id="3.40.50.2000">
    <property type="entry name" value="Glycogen Phosphorylase B"/>
    <property type="match status" value="2"/>
</dbReference>
<dbReference type="OrthoDB" id="5835829at2759"/>
<dbReference type="EC" id="2.4.1.-" evidence="4"/>
<dbReference type="AlphaFoldDB" id="A0A7J6W8E1"/>